<protein>
    <submittedName>
        <fullName evidence="1">Uncharacterized protein</fullName>
    </submittedName>
</protein>
<evidence type="ECO:0000313" key="1">
    <source>
        <dbReference type="EMBL" id="ABZ07177.1"/>
    </source>
</evidence>
<dbReference type="AlphaFoldDB" id="B3T3L7"/>
<proteinExistence type="predicted"/>
<accession>B3T3L7</accession>
<dbReference type="EMBL" id="EU016594">
    <property type="protein sequence ID" value="ABZ07177.1"/>
    <property type="molecule type" value="Genomic_DNA"/>
</dbReference>
<gene>
    <name evidence="1" type="ORF">ALOHA_HF4000ANIW133B20ctg3g9</name>
</gene>
<reference evidence="1" key="1">
    <citation type="journal article" date="2008" name="ISME J.">
        <title>Genomic patterns of recombination, clonal divergence and environment in marine microbial populations.</title>
        <authorList>
            <person name="Konstantinidis K.T."/>
            <person name="Delong E.F."/>
        </authorList>
    </citation>
    <scope>NUCLEOTIDE SEQUENCE</scope>
</reference>
<organism evidence="1">
    <name type="scientific">uncultured marine microorganism HF4000_ANIW133B20</name>
    <dbReference type="NCBI Taxonomy" id="455528"/>
    <lineage>
        <taxon>unclassified sequences</taxon>
        <taxon>environmental samples</taxon>
    </lineage>
</organism>
<name>B3T3L7_9ZZZZ</name>
<sequence>MMRMEQWLCACRINWCLRGRSCFRYGLSIELKMHVQKFYCD</sequence>